<evidence type="ECO:0000313" key="2">
    <source>
        <dbReference type="EMBL" id="EGK04560.1"/>
    </source>
</evidence>
<feature type="chain" id="PRO_5003379991" description="Outer membrane protein beta-barrel domain-containing protein" evidence="1">
    <location>
        <begin position="20"/>
        <end position="229"/>
    </location>
</feature>
<feature type="signal peptide" evidence="1">
    <location>
        <begin position="1"/>
        <end position="19"/>
    </location>
</feature>
<dbReference type="HOGENOM" id="CLU_1208221_0_0_10"/>
<dbReference type="OrthoDB" id="1150878at2"/>
<keyword evidence="3" id="KW-1185">Reference proteome</keyword>
<evidence type="ECO:0008006" key="4">
    <source>
        <dbReference type="Google" id="ProtNLM"/>
    </source>
</evidence>
<gene>
    <name evidence="2" type="ORF">HMPREF9456_00887</name>
</gene>
<sequence length="229" mass="26036">MKKLLLYIVLCTIAFNLYSQESYTSFGIRGAIGISQLRGMKPYESAGIIPGSYFTTTGAYQSGVLPTWDIGYSVQKGKNNFVLQVDYLVTYINTGLKNAYIGESEKIKRITGFYTNLAFNFGVKWAIKDDYRLIFGLGPYVGMDIMGLIAGTDRSYGKDKKPSSGVYDEELKTDDANYKYFDWGGSILLGIEHNNYQFALNYHHGLYNIVYDQYPLYNRTLKLSVTYFF</sequence>
<proteinExistence type="predicted"/>
<dbReference type="STRING" id="742767.HMPREF9456_00887"/>
<evidence type="ECO:0000313" key="3">
    <source>
        <dbReference type="Proteomes" id="UP000006420"/>
    </source>
</evidence>
<dbReference type="GeneID" id="78081562"/>
<dbReference type="EMBL" id="ADLW01000003">
    <property type="protein sequence ID" value="EGK04560.1"/>
    <property type="molecule type" value="Genomic_DNA"/>
</dbReference>
<reference evidence="2 3" key="1">
    <citation type="submission" date="2011-04" db="EMBL/GenBank/DDBJ databases">
        <title>The Genome Sequence of Dysgonomonas mossii DSM 22836.</title>
        <authorList>
            <consortium name="The Broad Institute Genome Sequencing Platform"/>
            <person name="Earl A."/>
            <person name="Ward D."/>
            <person name="Feldgarden M."/>
            <person name="Gevers D."/>
            <person name="Pudlo N."/>
            <person name="Martens E."/>
            <person name="Allen-Vercoe E."/>
            <person name="Young S.K."/>
            <person name="Zeng Q."/>
            <person name="Gargeya S."/>
            <person name="Fitzgerald M."/>
            <person name="Haas B."/>
            <person name="Abouelleil A."/>
            <person name="Alvarado L."/>
            <person name="Arachchi H.M."/>
            <person name="Berlin A."/>
            <person name="Brown A."/>
            <person name="Chapman S.B."/>
            <person name="Chen Z."/>
            <person name="Dunbar C."/>
            <person name="Freedman E."/>
            <person name="Gearin G."/>
            <person name="Gellesch M."/>
            <person name="Goldberg J."/>
            <person name="Griggs A."/>
            <person name="Gujja S."/>
            <person name="Heiman D."/>
            <person name="Howarth C."/>
            <person name="Larson L."/>
            <person name="Lui A."/>
            <person name="MacDonald P.J.P."/>
            <person name="Mehta T."/>
            <person name="Montmayeur A."/>
            <person name="Murphy C."/>
            <person name="Neiman D."/>
            <person name="Pearson M."/>
            <person name="Priest M."/>
            <person name="Roberts A."/>
            <person name="Saif S."/>
            <person name="Shea T."/>
            <person name="Shenoy N."/>
            <person name="Sisk P."/>
            <person name="Stolte C."/>
            <person name="Sykes S."/>
            <person name="Yandava C."/>
            <person name="Wortman J."/>
            <person name="Nusbaum C."/>
            <person name="Birren B."/>
        </authorList>
    </citation>
    <scope>NUCLEOTIDE SEQUENCE [LARGE SCALE GENOMIC DNA]</scope>
    <source>
        <strain evidence="2 3">DSM 22836</strain>
    </source>
</reference>
<protein>
    <recommendedName>
        <fullName evidence="4">Outer membrane protein beta-barrel domain-containing protein</fullName>
    </recommendedName>
</protein>
<evidence type="ECO:0000256" key="1">
    <source>
        <dbReference type="SAM" id="SignalP"/>
    </source>
</evidence>
<dbReference type="RefSeq" id="WP_006842258.1">
    <property type="nucleotide sequence ID" value="NZ_AQWJ01000002.1"/>
</dbReference>
<accession>F8WXV7</accession>
<keyword evidence="1" id="KW-0732">Signal</keyword>
<organism evidence="2 3">
    <name type="scientific">Dysgonomonas mossii DSM 22836</name>
    <dbReference type="NCBI Taxonomy" id="742767"/>
    <lineage>
        <taxon>Bacteria</taxon>
        <taxon>Pseudomonadati</taxon>
        <taxon>Bacteroidota</taxon>
        <taxon>Bacteroidia</taxon>
        <taxon>Bacteroidales</taxon>
        <taxon>Dysgonomonadaceae</taxon>
        <taxon>Dysgonomonas</taxon>
    </lineage>
</organism>
<dbReference type="Proteomes" id="UP000006420">
    <property type="component" value="Unassembled WGS sequence"/>
</dbReference>
<comment type="caution">
    <text evidence="2">The sequence shown here is derived from an EMBL/GenBank/DDBJ whole genome shotgun (WGS) entry which is preliminary data.</text>
</comment>
<dbReference type="AlphaFoldDB" id="F8WXV7"/>
<name>F8WXV7_9BACT</name>